<dbReference type="AlphaFoldDB" id="A0A5N7A380"/>
<evidence type="ECO:0000256" key="2">
    <source>
        <dbReference type="ARBA" id="ARBA00022801"/>
    </source>
</evidence>
<dbReference type="Proteomes" id="UP000326268">
    <property type="component" value="Unassembled WGS sequence"/>
</dbReference>
<dbReference type="GO" id="GO:0008239">
    <property type="term" value="F:dipeptidyl-peptidase activity"/>
    <property type="evidence" value="ECO:0007669"/>
    <property type="project" value="TreeGrafter"/>
</dbReference>
<name>A0A5N7A380_9EURO</name>
<protein>
    <submittedName>
        <fullName evidence="3">Peptidase family M49-domain-containing protein</fullName>
    </submittedName>
</protein>
<dbReference type="InterPro" id="IPR039461">
    <property type="entry name" value="Peptidase_M49"/>
</dbReference>
<dbReference type="GO" id="GO:0005737">
    <property type="term" value="C:cytoplasm"/>
    <property type="evidence" value="ECO:0007669"/>
    <property type="project" value="TreeGrafter"/>
</dbReference>
<dbReference type="GeneID" id="43657059"/>
<dbReference type="RefSeq" id="XP_031927363.1">
    <property type="nucleotide sequence ID" value="XM_032072613.1"/>
</dbReference>
<keyword evidence="4" id="KW-1185">Reference proteome</keyword>
<dbReference type="PANTHER" id="PTHR23422">
    <property type="entry name" value="DIPEPTIDYL PEPTIDASE III-RELATED"/>
    <property type="match status" value="1"/>
</dbReference>
<dbReference type="PANTHER" id="PTHR23422:SF11">
    <property type="entry name" value="DIPEPTIDYL PEPTIDASE 3"/>
    <property type="match status" value="1"/>
</dbReference>
<evidence type="ECO:0000256" key="1">
    <source>
        <dbReference type="ARBA" id="ARBA00022723"/>
    </source>
</evidence>
<dbReference type="GO" id="GO:0046872">
    <property type="term" value="F:metal ion binding"/>
    <property type="evidence" value="ECO:0007669"/>
    <property type="project" value="UniProtKB-KW"/>
</dbReference>
<dbReference type="Pfam" id="PF03571">
    <property type="entry name" value="Peptidase_M49"/>
    <property type="match status" value="2"/>
</dbReference>
<proteinExistence type="predicted"/>
<reference evidence="3 4" key="1">
    <citation type="submission" date="2019-04" db="EMBL/GenBank/DDBJ databases">
        <title>Friends and foes A comparative genomics studyof 23 Aspergillus species from section Flavi.</title>
        <authorList>
            <consortium name="DOE Joint Genome Institute"/>
            <person name="Kjaerbolling I."/>
            <person name="Vesth T."/>
            <person name="Frisvad J.C."/>
            <person name="Nybo J.L."/>
            <person name="Theobald S."/>
            <person name="Kildgaard S."/>
            <person name="Isbrandt T."/>
            <person name="Kuo A."/>
            <person name="Sato A."/>
            <person name="Lyhne E.K."/>
            <person name="Kogle M.E."/>
            <person name="Wiebenga A."/>
            <person name="Kun R.S."/>
            <person name="Lubbers R.J."/>
            <person name="Makela M.R."/>
            <person name="Barry K."/>
            <person name="Chovatia M."/>
            <person name="Clum A."/>
            <person name="Daum C."/>
            <person name="Haridas S."/>
            <person name="He G."/>
            <person name="LaButti K."/>
            <person name="Lipzen A."/>
            <person name="Mondo S."/>
            <person name="Riley R."/>
            <person name="Salamov A."/>
            <person name="Simmons B.A."/>
            <person name="Magnuson J.K."/>
            <person name="Henrissat B."/>
            <person name="Mortensen U.H."/>
            <person name="Larsen T.O."/>
            <person name="Devries R.P."/>
            <person name="Grigoriev I.V."/>
            <person name="Machida M."/>
            <person name="Baker S.E."/>
            <person name="Andersen M.R."/>
        </authorList>
    </citation>
    <scope>NUCLEOTIDE SEQUENCE [LARGE SCALE GENOMIC DNA]</scope>
    <source>
        <strain evidence="3 4">CBS 763.97</strain>
    </source>
</reference>
<evidence type="ECO:0000313" key="3">
    <source>
        <dbReference type="EMBL" id="KAE8364282.1"/>
    </source>
</evidence>
<dbReference type="EMBL" id="ML737655">
    <property type="protein sequence ID" value="KAE8364282.1"/>
    <property type="molecule type" value="Genomic_DNA"/>
</dbReference>
<organism evidence="3 4">
    <name type="scientific">Aspergillus caelatus</name>
    <dbReference type="NCBI Taxonomy" id="61420"/>
    <lineage>
        <taxon>Eukaryota</taxon>
        <taxon>Fungi</taxon>
        <taxon>Dikarya</taxon>
        <taxon>Ascomycota</taxon>
        <taxon>Pezizomycotina</taxon>
        <taxon>Eurotiomycetes</taxon>
        <taxon>Eurotiomycetidae</taxon>
        <taxon>Eurotiales</taxon>
        <taxon>Aspergillaceae</taxon>
        <taxon>Aspergillus</taxon>
        <taxon>Aspergillus subgen. Circumdati</taxon>
    </lineage>
</organism>
<keyword evidence="2" id="KW-0378">Hydrolase</keyword>
<gene>
    <name evidence="3" type="ORF">BDV27DRAFT_158012</name>
</gene>
<dbReference type="OrthoDB" id="4509636at2759"/>
<sequence length="184" mass="21027">MAVPPFSLGYPGKDARSAYYPSEEPISPDEIAKVSDAMKRYCIGPENTRVEKLVKDGSRMIQLPKQAWGQVYHQAHFSTFKHLLTVYVDRIKILSHGKPALGRYLCHLHIWGCPADSSSCKDLYEPMCAVEGVYEEWRQILCSKPKPRWKIVQPNTVVKGEDLELRVYEESNEGIIQSWDERGS</sequence>
<accession>A0A5N7A380</accession>
<keyword evidence="1" id="KW-0479">Metal-binding</keyword>
<evidence type="ECO:0000313" key="4">
    <source>
        <dbReference type="Proteomes" id="UP000326268"/>
    </source>
</evidence>